<feature type="repeat" description="PPR" evidence="2">
    <location>
        <begin position="20"/>
        <end position="50"/>
    </location>
</feature>
<dbReference type="AlphaFoldDB" id="A0A2P5WZY6"/>
<protein>
    <recommendedName>
        <fullName evidence="5">Pentatricopeptide repeat-containing protein</fullName>
    </recommendedName>
</protein>
<dbReference type="InterPro" id="IPR002885">
    <property type="entry name" value="PPR_rpt"/>
</dbReference>
<sequence>MFTEIDDVISHMIQHNCKPNELTYKIVVDGYCKARRYKDAMDFVSKIKEIDDSFEDQSIERLAFRLKTYAIL</sequence>
<dbReference type="OrthoDB" id="1558235at2759"/>
<dbReference type="Pfam" id="PF12854">
    <property type="entry name" value="PPR_1"/>
    <property type="match status" value="1"/>
</dbReference>
<dbReference type="EMBL" id="KZ666011">
    <property type="protein sequence ID" value="PPR96654.1"/>
    <property type="molecule type" value="Genomic_DNA"/>
</dbReference>
<reference evidence="3 4" key="1">
    <citation type="submission" date="2015-01" db="EMBL/GenBank/DDBJ databases">
        <title>Genome of allotetraploid Gossypium barbadense reveals genomic plasticity and fiber elongation in cotton evolution.</title>
        <authorList>
            <person name="Chen X."/>
            <person name="Liu X."/>
            <person name="Zhao B."/>
            <person name="Zheng H."/>
            <person name="Hu Y."/>
            <person name="Lu G."/>
            <person name="Yang C."/>
            <person name="Chen J."/>
            <person name="Shan C."/>
            <person name="Zhang L."/>
            <person name="Zhou Y."/>
            <person name="Wang L."/>
            <person name="Guo W."/>
            <person name="Bai Y."/>
            <person name="Ruan J."/>
            <person name="Shangguan X."/>
            <person name="Mao Y."/>
            <person name="Jiang J."/>
            <person name="Zhu Y."/>
            <person name="Lei J."/>
            <person name="Kang H."/>
            <person name="Chen S."/>
            <person name="He X."/>
            <person name="Wang R."/>
            <person name="Wang Y."/>
            <person name="Chen J."/>
            <person name="Wang L."/>
            <person name="Yu S."/>
            <person name="Wang B."/>
            <person name="Wei J."/>
            <person name="Song S."/>
            <person name="Lu X."/>
            <person name="Gao Z."/>
            <person name="Gu W."/>
            <person name="Deng X."/>
            <person name="Ma D."/>
            <person name="Wang S."/>
            <person name="Liang W."/>
            <person name="Fang L."/>
            <person name="Cai C."/>
            <person name="Zhu X."/>
            <person name="Zhou B."/>
            <person name="Zhang Y."/>
            <person name="Chen Z."/>
            <person name="Xu S."/>
            <person name="Zhu R."/>
            <person name="Wang S."/>
            <person name="Zhang T."/>
            <person name="Zhao G."/>
        </authorList>
    </citation>
    <scope>NUCLEOTIDE SEQUENCE [LARGE SCALE GENOMIC DNA]</scope>
    <source>
        <strain evidence="4">cv. Xinhai21</strain>
        <tissue evidence="3">Leaf</tissue>
    </source>
</reference>
<accession>A0A2P5WZY6</accession>
<keyword evidence="1" id="KW-0677">Repeat</keyword>
<dbReference type="PROSITE" id="PS51375">
    <property type="entry name" value="PPR"/>
    <property type="match status" value="1"/>
</dbReference>
<evidence type="ECO:0000313" key="4">
    <source>
        <dbReference type="Proteomes" id="UP000239757"/>
    </source>
</evidence>
<name>A0A2P5WZY6_GOSBA</name>
<dbReference type="InterPro" id="IPR011990">
    <property type="entry name" value="TPR-like_helical_dom_sf"/>
</dbReference>
<dbReference type="Gene3D" id="1.25.40.10">
    <property type="entry name" value="Tetratricopeptide repeat domain"/>
    <property type="match status" value="1"/>
</dbReference>
<dbReference type="Proteomes" id="UP000239757">
    <property type="component" value="Unassembled WGS sequence"/>
</dbReference>
<evidence type="ECO:0000256" key="1">
    <source>
        <dbReference type="ARBA" id="ARBA00022737"/>
    </source>
</evidence>
<proteinExistence type="predicted"/>
<evidence type="ECO:0000256" key="2">
    <source>
        <dbReference type="PROSITE-ProRule" id="PRU00708"/>
    </source>
</evidence>
<evidence type="ECO:0000313" key="3">
    <source>
        <dbReference type="EMBL" id="PPR96654.1"/>
    </source>
</evidence>
<gene>
    <name evidence="3" type="ORF">GOBAR_AA24017</name>
</gene>
<organism evidence="3 4">
    <name type="scientific">Gossypium barbadense</name>
    <name type="common">Sea Island cotton</name>
    <name type="synonym">Hibiscus barbadensis</name>
    <dbReference type="NCBI Taxonomy" id="3634"/>
    <lineage>
        <taxon>Eukaryota</taxon>
        <taxon>Viridiplantae</taxon>
        <taxon>Streptophyta</taxon>
        <taxon>Embryophyta</taxon>
        <taxon>Tracheophyta</taxon>
        <taxon>Spermatophyta</taxon>
        <taxon>Magnoliopsida</taxon>
        <taxon>eudicotyledons</taxon>
        <taxon>Gunneridae</taxon>
        <taxon>Pentapetalae</taxon>
        <taxon>rosids</taxon>
        <taxon>malvids</taxon>
        <taxon>Malvales</taxon>
        <taxon>Malvaceae</taxon>
        <taxon>Malvoideae</taxon>
        <taxon>Gossypium</taxon>
    </lineage>
</organism>
<evidence type="ECO:0008006" key="5">
    <source>
        <dbReference type="Google" id="ProtNLM"/>
    </source>
</evidence>
<dbReference type="NCBIfam" id="TIGR00756">
    <property type="entry name" value="PPR"/>
    <property type="match status" value="1"/>
</dbReference>